<evidence type="ECO:0000313" key="4">
    <source>
        <dbReference type="EnsemblMetazoa" id="G1796.3:cds"/>
    </source>
</evidence>
<dbReference type="OMA" id="NSHEGDM"/>
<evidence type="ECO:0000259" key="3">
    <source>
        <dbReference type="Pfam" id="PF00080"/>
    </source>
</evidence>
<dbReference type="PRINTS" id="PR00068">
    <property type="entry name" value="CUZNDISMTASE"/>
</dbReference>
<evidence type="ECO:0000256" key="1">
    <source>
        <dbReference type="SAM" id="MobiDB-lite"/>
    </source>
</evidence>
<dbReference type="GO" id="GO:0005507">
    <property type="term" value="F:copper ion binding"/>
    <property type="evidence" value="ECO:0007669"/>
    <property type="project" value="InterPro"/>
</dbReference>
<dbReference type="EnsemblMetazoa" id="G1796.3">
    <property type="protein sequence ID" value="G1796.3:cds"/>
    <property type="gene ID" value="G1796"/>
</dbReference>
<feature type="compositionally biased region" description="Low complexity" evidence="1">
    <location>
        <begin position="298"/>
        <end position="311"/>
    </location>
</feature>
<dbReference type="InterPro" id="IPR001424">
    <property type="entry name" value="SOD_Cu_Zn_dom"/>
</dbReference>
<accession>A0A8W8JB22</accession>
<dbReference type="CDD" id="cd00305">
    <property type="entry name" value="Cu-Zn_Superoxide_Dismutase"/>
    <property type="match status" value="1"/>
</dbReference>
<dbReference type="OrthoDB" id="2015551at2759"/>
<reference evidence="4" key="1">
    <citation type="submission" date="2022-08" db="UniProtKB">
        <authorList>
            <consortium name="EnsemblMetazoa"/>
        </authorList>
    </citation>
    <scope>IDENTIFICATION</scope>
    <source>
        <strain evidence="4">05x7-T-G4-1.051#20</strain>
    </source>
</reference>
<dbReference type="EnsemblMetazoa" id="G1796.2">
    <property type="protein sequence ID" value="G1796.2:cds"/>
    <property type="gene ID" value="G1796"/>
</dbReference>
<dbReference type="SUPFAM" id="SSF49329">
    <property type="entry name" value="Cu,Zn superoxide dismutase-like"/>
    <property type="match status" value="1"/>
</dbReference>
<name>A0A8W8JB22_MAGGI</name>
<feature type="domain" description="Superoxide dismutase copper/zinc binding" evidence="3">
    <location>
        <begin position="127"/>
        <end position="270"/>
    </location>
</feature>
<feature type="region of interest" description="Disordered" evidence="1">
    <location>
        <begin position="290"/>
        <end position="335"/>
    </location>
</feature>
<dbReference type="Gene3D" id="2.60.40.200">
    <property type="entry name" value="Superoxide dismutase, copper/zinc binding domain"/>
    <property type="match status" value="1"/>
</dbReference>
<dbReference type="Proteomes" id="UP000005408">
    <property type="component" value="Unassembled WGS sequence"/>
</dbReference>
<dbReference type="PROSITE" id="PS00087">
    <property type="entry name" value="SOD_CU_ZN_1"/>
    <property type="match status" value="1"/>
</dbReference>
<dbReference type="Pfam" id="PF00080">
    <property type="entry name" value="Sod_Cu"/>
    <property type="match status" value="1"/>
</dbReference>
<feature type="signal peptide" evidence="2">
    <location>
        <begin position="1"/>
        <end position="20"/>
    </location>
</feature>
<organism evidence="4 5">
    <name type="scientific">Magallana gigas</name>
    <name type="common">Pacific oyster</name>
    <name type="synonym">Crassostrea gigas</name>
    <dbReference type="NCBI Taxonomy" id="29159"/>
    <lineage>
        <taxon>Eukaryota</taxon>
        <taxon>Metazoa</taxon>
        <taxon>Spiralia</taxon>
        <taxon>Lophotrochozoa</taxon>
        <taxon>Mollusca</taxon>
        <taxon>Bivalvia</taxon>
        <taxon>Autobranchia</taxon>
        <taxon>Pteriomorphia</taxon>
        <taxon>Ostreida</taxon>
        <taxon>Ostreoidea</taxon>
        <taxon>Ostreidae</taxon>
        <taxon>Magallana</taxon>
    </lineage>
</organism>
<feature type="compositionally biased region" description="Polar residues" evidence="1">
    <location>
        <begin position="320"/>
        <end position="335"/>
    </location>
</feature>
<keyword evidence="5" id="KW-1185">Reference proteome</keyword>
<keyword evidence="2" id="KW-0732">Signal</keyword>
<evidence type="ECO:0000256" key="2">
    <source>
        <dbReference type="SAM" id="SignalP"/>
    </source>
</evidence>
<protein>
    <recommendedName>
        <fullName evidence="3">Superoxide dismutase copper/zinc binding domain-containing protein</fullName>
    </recommendedName>
</protein>
<dbReference type="RefSeq" id="XP_011435046.2">
    <property type="nucleotide sequence ID" value="XM_011436744.4"/>
</dbReference>
<dbReference type="InterPro" id="IPR036423">
    <property type="entry name" value="SOD-like_Cu/Zn_dom_sf"/>
</dbReference>
<dbReference type="GeneID" id="105333669"/>
<dbReference type="AlphaFoldDB" id="A0A8W8JB22"/>
<feature type="compositionally biased region" description="Low complexity" evidence="1">
    <location>
        <begin position="29"/>
        <end position="58"/>
    </location>
</feature>
<feature type="region of interest" description="Disordered" evidence="1">
    <location>
        <begin position="29"/>
        <end position="64"/>
    </location>
</feature>
<dbReference type="EnsemblMetazoa" id="G1796.1">
    <property type="protein sequence ID" value="G1796.1:cds"/>
    <property type="gene ID" value="G1796"/>
</dbReference>
<sequence length="335" mass="34656">MNGIVVAVVFAVCNVISINGQFIPQGGFGFPPNAGPNQGFPPNAGPNQGFPPNNQGFPPNGPNILPNAGGFPQNNAQGFFPNGPNNQVRPGRFPPIGPGQRPGVGTIVSGNNFIYGTCYFNETGSNVRGRVDIRQLRTGGPCQVRVQVVGLPPSLMSDTEHGIHVHEYGDLGRGCYAAGPHYDSDSFSFHGSPNNLGTGNSHEGDMGNLRQSNAGVIDAELTLPLMTLAGDLGIVGRAIVLHEGRDDLGRGGNPMSLQTGNAGAPIACCTVGLSDASNWNSPFIPSSNGGLQNTAAASGQFSSSNTQFNSNPRGQPGTVPGNTQNQPFPGNFQGK</sequence>
<dbReference type="GO" id="GO:0006801">
    <property type="term" value="P:superoxide metabolic process"/>
    <property type="evidence" value="ECO:0007669"/>
    <property type="project" value="InterPro"/>
</dbReference>
<dbReference type="PANTHER" id="PTHR10003">
    <property type="entry name" value="SUPEROXIDE DISMUTASE CU-ZN -RELATED"/>
    <property type="match status" value="1"/>
</dbReference>
<dbReference type="KEGG" id="crg:105333669"/>
<dbReference type="InterPro" id="IPR024134">
    <property type="entry name" value="SOD_Cu/Zn_/chaperone"/>
</dbReference>
<proteinExistence type="predicted"/>
<feature type="chain" id="PRO_5042431008" description="Superoxide dismutase copper/zinc binding domain-containing protein" evidence="2">
    <location>
        <begin position="21"/>
        <end position="335"/>
    </location>
</feature>
<evidence type="ECO:0000313" key="5">
    <source>
        <dbReference type="Proteomes" id="UP000005408"/>
    </source>
</evidence>
<dbReference type="InterPro" id="IPR018152">
    <property type="entry name" value="SOD_Cu/Zn_BS"/>
</dbReference>